<protein>
    <submittedName>
        <fullName evidence="7">TM2 domain-containing protein</fullName>
    </submittedName>
</protein>
<reference evidence="7" key="1">
    <citation type="submission" date="2022-05" db="EMBL/GenBank/DDBJ databases">
        <title>Single-amplified genomics reveal most streamlined microbe among free-living bacteria.</title>
        <authorList>
            <person name="Roda-Garcia J."/>
            <person name="Haro-Moreno J.M."/>
            <person name="Rodriguez-Valera F."/>
            <person name="Almagro-Moreno S."/>
            <person name="Lopez-Perez M."/>
        </authorList>
    </citation>
    <scope>NUCLEOTIDE SEQUENCE</scope>
    <source>
        <strain evidence="7">TMED112-D2-2</strain>
    </source>
</reference>
<evidence type="ECO:0000259" key="6">
    <source>
        <dbReference type="Pfam" id="PF05154"/>
    </source>
</evidence>
<gene>
    <name evidence="7" type="ORF">M9B40_00660</name>
</gene>
<evidence type="ECO:0000256" key="5">
    <source>
        <dbReference type="SAM" id="Phobius"/>
    </source>
</evidence>
<evidence type="ECO:0000256" key="1">
    <source>
        <dbReference type="ARBA" id="ARBA00004141"/>
    </source>
</evidence>
<keyword evidence="2 5" id="KW-0812">Transmembrane</keyword>
<dbReference type="Pfam" id="PF05154">
    <property type="entry name" value="TM2"/>
    <property type="match status" value="1"/>
</dbReference>
<dbReference type="AlphaFoldDB" id="A0A9Q8TYI0"/>
<keyword evidence="4 5" id="KW-0472">Membrane</keyword>
<dbReference type="EMBL" id="CP097966">
    <property type="protein sequence ID" value="URQ63308.1"/>
    <property type="molecule type" value="Genomic_DNA"/>
</dbReference>
<feature type="domain" description="TM2" evidence="6">
    <location>
        <begin position="8"/>
        <end position="53"/>
    </location>
</feature>
<keyword evidence="8" id="KW-1185">Reference proteome</keyword>
<organism evidence="7 8">
    <name type="scientific">SAR86 cluster bacterium</name>
    <dbReference type="NCBI Taxonomy" id="2030880"/>
    <lineage>
        <taxon>Bacteria</taxon>
        <taxon>Pseudomonadati</taxon>
        <taxon>Pseudomonadota</taxon>
        <taxon>Gammaproteobacteria</taxon>
        <taxon>SAR86 cluster</taxon>
    </lineage>
</organism>
<feature type="transmembrane region" description="Helical" evidence="5">
    <location>
        <begin position="12"/>
        <end position="31"/>
    </location>
</feature>
<feature type="transmembrane region" description="Helical" evidence="5">
    <location>
        <begin position="37"/>
        <end position="70"/>
    </location>
</feature>
<proteinExistence type="predicted"/>
<dbReference type="GO" id="GO:0016020">
    <property type="term" value="C:membrane"/>
    <property type="evidence" value="ECO:0007669"/>
    <property type="project" value="UniProtKB-SubCell"/>
</dbReference>
<dbReference type="InterPro" id="IPR007829">
    <property type="entry name" value="TM2"/>
</dbReference>
<evidence type="ECO:0000313" key="8">
    <source>
        <dbReference type="Proteomes" id="UP001056381"/>
    </source>
</evidence>
<evidence type="ECO:0000313" key="7">
    <source>
        <dbReference type="EMBL" id="URQ63308.1"/>
    </source>
</evidence>
<accession>A0A9Q8TYI0</accession>
<comment type="subcellular location">
    <subcellularLocation>
        <location evidence="1">Membrane</location>
        <topology evidence="1">Multi-pass membrane protein</topology>
    </subcellularLocation>
</comment>
<evidence type="ECO:0000256" key="2">
    <source>
        <dbReference type="ARBA" id="ARBA00022692"/>
    </source>
</evidence>
<evidence type="ECO:0000256" key="3">
    <source>
        <dbReference type="ARBA" id="ARBA00022989"/>
    </source>
</evidence>
<evidence type="ECO:0000256" key="4">
    <source>
        <dbReference type="ARBA" id="ARBA00023136"/>
    </source>
</evidence>
<dbReference type="Proteomes" id="UP001056381">
    <property type="component" value="Chromosome"/>
</dbReference>
<keyword evidence="3 5" id="KW-1133">Transmembrane helix</keyword>
<name>A0A9Q8TYI0_9GAMM</name>
<sequence length="89" mass="9950">MNKKTVETKSNIAAGLLALFLGGLGIHKFYLGYTTPGIVMLLVSLFGAILLFIPTFVIGVIAFIEAILYLTKNPEDFHSEYVENEKHWF</sequence>